<feature type="transmembrane region" description="Helical" evidence="2">
    <location>
        <begin position="322"/>
        <end position="346"/>
    </location>
</feature>
<feature type="compositionally biased region" description="Basic and acidic residues" evidence="1">
    <location>
        <begin position="384"/>
        <end position="396"/>
    </location>
</feature>
<feature type="compositionally biased region" description="Basic and acidic residues" evidence="1">
    <location>
        <begin position="404"/>
        <end position="421"/>
    </location>
</feature>
<dbReference type="AlphaFoldDB" id="A0A914BWQ2"/>
<dbReference type="GO" id="GO:0007411">
    <property type="term" value="P:axon guidance"/>
    <property type="evidence" value="ECO:0007669"/>
    <property type="project" value="TreeGrafter"/>
</dbReference>
<dbReference type="Gene3D" id="3.30.1680.10">
    <property type="entry name" value="ligand-binding face of the semaphorins, domain 2"/>
    <property type="match status" value="1"/>
</dbReference>
<keyword evidence="2" id="KW-0472">Membrane</keyword>
<accession>A0A914BWQ2</accession>
<organism evidence="3 4">
    <name type="scientific">Acrobeloides nanus</name>
    <dbReference type="NCBI Taxonomy" id="290746"/>
    <lineage>
        <taxon>Eukaryota</taxon>
        <taxon>Metazoa</taxon>
        <taxon>Ecdysozoa</taxon>
        <taxon>Nematoda</taxon>
        <taxon>Chromadorea</taxon>
        <taxon>Rhabditida</taxon>
        <taxon>Tylenchina</taxon>
        <taxon>Cephalobomorpha</taxon>
        <taxon>Cephaloboidea</taxon>
        <taxon>Cephalobidae</taxon>
        <taxon>Acrobeloides</taxon>
    </lineage>
</organism>
<dbReference type="GO" id="GO:0030215">
    <property type="term" value="F:semaphorin receptor binding"/>
    <property type="evidence" value="ECO:0007669"/>
    <property type="project" value="InterPro"/>
</dbReference>
<name>A0A914BWQ2_9BILA</name>
<dbReference type="WBParaSite" id="ACRNAN_Path_1173.g4540.t1">
    <property type="protein sequence ID" value="ACRNAN_Path_1173.g4540.t1"/>
    <property type="gene ID" value="ACRNAN_Path_1173.g4540"/>
</dbReference>
<keyword evidence="3" id="KW-1185">Reference proteome</keyword>
<dbReference type="GO" id="GO:0005886">
    <property type="term" value="C:plasma membrane"/>
    <property type="evidence" value="ECO:0007669"/>
    <property type="project" value="TreeGrafter"/>
</dbReference>
<evidence type="ECO:0000313" key="4">
    <source>
        <dbReference type="WBParaSite" id="ACRNAN_Path_1173.g4540.t1"/>
    </source>
</evidence>
<dbReference type="GO" id="GO:0030335">
    <property type="term" value="P:positive regulation of cell migration"/>
    <property type="evidence" value="ECO:0007669"/>
    <property type="project" value="TreeGrafter"/>
</dbReference>
<dbReference type="InterPro" id="IPR027231">
    <property type="entry name" value="Semaphorin"/>
</dbReference>
<dbReference type="PANTHER" id="PTHR11036">
    <property type="entry name" value="SEMAPHORIN"/>
    <property type="match status" value="1"/>
</dbReference>
<protein>
    <submittedName>
        <fullName evidence="4">Sema domain-containing protein</fullName>
    </submittedName>
</protein>
<evidence type="ECO:0000256" key="1">
    <source>
        <dbReference type="SAM" id="MobiDB-lite"/>
    </source>
</evidence>
<dbReference type="GO" id="GO:0045499">
    <property type="term" value="F:chemorepellent activity"/>
    <property type="evidence" value="ECO:0007669"/>
    <property type="project" value="TreeGrafter"/>
</dbReference>
<reference evidence="4" key="1">
    <citation type="submission" date="2022-11" db="UniProtKB">
        <authorList>
            <consortium name="WormBaseParasite"/>
        </authorList>
    </citation>
    <scope>IDENTIFICATION</scope>
</reference>
<evidence type="ECO:0000256" key="2">
    <source>
        <dbReference type="SAM" id="Phobius"/>
    </source>
</evidence>
<keyword evidence="2" id="KW-1133">Transmembrane helix</keyword>
<keyword evidence="2" id="KW-0812">Transmembrane</keyword>
<dbReference type="Proteomes" id="UP000887540">
    <property type="component" value="Unplaced"/>
</dbReference>
<dbReference type="SUPFAM" id="SSF103575">
    <property type="entry name" value="Plexin repeat"/>
    <property type="match status" value="1"/>
</dbReference>
<proteinExistence type="predicted"/>
<feature type="region of interest" description="Disordered" evidence="1">
    <location>
        <begin position="377"/>
        <end position="445"/>
    </location>
</feature>
<dbReference type="PANTHER" id="PTHR11036:SF127">
    <property type="entry name" value="SEMAPHORIN-1A"/>
    <property type="match status" value="1"/>
</dbReference>
<dbReference type="GO" id="GO:0071526">
    <property type="term" value="P:semaphorin-plexin signaling pathway"/>
    <property type="evidence" value="ECO:0007669"/>
    <property type="project" value="TreeGrafter"/>
</dbReference>
<sequence>MTYGICVVDADNALALLNTKRDASEKDGFYKSINASGLINGVLSTSTPVALLDFKFTDEEIIDHKVMPNFPDTKGQLYDVHFIATSSRIFKCITSSTINACFVLICEFKNIEQIEIWNRELLLIKTNSNVFSVPLYKCGLYNCFECFQVDDPFCGWDVTTATCIDISFANESTRASTKQGMYEKNPSKFCSSVMEFTQEEILHKIDQLKEGVANIRIEIDELRAYMESIYGQPPVDYLNKILEIDQLKEGVANIRTILEDLKKFLAKNNISENHTKIEDKELSILIEYLRNISVGIQNQNELSHNINELLAQLAAQNNNNNFYFYIILAIIFAVTRIFVNLISMVLKWVYKNCKYKYCKPTTTPNNETLEDVIVKKHNKHSKSHGNDHKDKNVDKNEPDDDNDDTKSKELEKLIEKNEGNKKSSANGRYVDDPTEGNDKVKKRKK</sequence>
<evidence type="ECO:0000313" key="3">
    <source>
        <dbReference type="Proteomes" id="UP000887540"/>
    </source>
</evidence>